<sequence length="30" mass="3324">MAVEQRASEFLAGRNALVFEIEVLGFTLLV</sequence>
<comment type="caution">
    <text evidence="1">The sequence shown here is derived from an EMBL/GenBank/DDBJ whole genome shotgun (WGS) entry which is preliminary data.</text>
</comment>
<dbReference type="EMBL" id="FXUG01000005">
    <property type="protein sequence ID" value="SMP57246.1"/>
    <property type="molecule type" value="Genomic_DNA"/>
</dbReference>
<organism evidence="1 2">
    <name type="scientific">Neorhodopirellula lusitana</name>
    <dbReference type="NCBI Taxonomy" id="445327"/>
    <lineage>
        <taxon>Bacteria</taxon>
        <taxon>Pseudomonadati</taxon>
        <taxon>Planctomycetota</taxon>
        <taxon>Planctomycetia</taxon>
        <taxon>Pirellulales</taxon>
        <taxon>Pirellulaceae</taxon>
        <taxon>Neorhodopirellula</taxon>
    </lineage>
</organism>
<gene>
    <name evidence="1" type="ORF">SAMN06265222_105289</name>
</gene>
<proteinExistence type="predicted"/>
<protein>
    <submittedName>
        <fullName evidence="1">Uncharacterized protein</fullName>
    </submittedName>
</protein>
<evidence type="ECO:0000313" key="1">
    <source>
        <dbReference type="EMBL" id="SMP57246.1"/>
    </source>
</evidence>
<name>A0ABY1Q3K0_9BACT</name>
<accession>A0ABY1Q3K0</accession>
<keyword evidence="2" id="KW-1185">Reference proteome</keyword>
<reference evidence="1 2" key="1">
    <citation type="submission" date="2017-05" db="EMBL/GenBank/DDBJ databases">
        <authorList>
            <person name="Varghese N."/>
            <person name="Submissions S."/>
        </authorList>
    </citation>
    <scope>NUCLEOTIDE SEQUENCE [LARGE SCALE GENOMIC DNA]</scope>
    <source>
        <strain evidence="1 2">DSM 25457</strain>
    </source>
</reference>
<dbReference type="Proteomes" id="UP001158067">
    <property type="component" value="Unassembled WGS sequence"/>
</dbReference>
<evidence type="ECO:0000313" key="2">
    <source>
        <dbReference type="Proteomes" id="UP001158067"/>
    </source>
</evidence>